<name>A0A7S3BSD6_9EUKA</name>
<proteinExistence type="predicted"/>
<feature type="compositionally biased region" description="Pro residues" evidence="1">
    <location>
        <begin position="48"/>
        <end position="58"/>
    </location>
</feature>
<accession>A0A7S3BSD6</accession>
<reference evidence="2" key="1">
    <citation type="submission" date="2021-01" db="EMBL/GenBank/DDBJ databases">
        <authorList>
            <person name="Corre E."/>
            <person name="Pelletier E."/>
            <person name="Niang G."/>
            <person name="Scheremetjew M."/>
            <person name="Finn R."/>
            <person name="Kale V."/>
            <person name="Holt S."/>
            <person name="Cochrane G."/>
            <person name="Meng A."/>
            <person name="Brown T."/>
            <person name="Cohen L."/>
        </authorList>
    </citation>
    <scope>NUCLEOTIDE SEQUENCE</scope>
    <source>
        <strain evidence="2">CCMP281</strain>
    </source>
</reference>
<evidence type="ECO:0000313" key="2">
    <source>
        <dbReference type="EMBL" id="CAE0143919.1"/>
    </source>
</evidence>
<evidence type="ECO:0000256" key="1">
    <source>
        <dbReference type="SAM" id="MobiDB-lite"/>
    </source>
</evidence>
<sequence>MASPAIGGTGRLVGLLPESLIGQPGVRSNQAERASRRDSLMGLVLPGEPRPTEQPPREPTGGNSRGCPSLGTIGRRGAGNPPSSSAGNSPSSSPPDWAGTVREAGRGEMAAAAASGVPAAEPGTRDVSAAADMEQVMKTIADGRPVGEIAEIMRAFPHSKLLSEAQRLTAHESLERRCHEVMDQMASCTLGGEAGRALLNDAQRELVIISRLVRAVSRPYVIVTADVSDSADSVIESPVDRVGRLPLDLREQVGLISAADIAETDGGDADVAAAGDEDQELGGSRACALM</sequence>
<protein>
    <submittedName>
        <fullName evidence="2">Uncharacterized protein</fullName>
    </submittedName>
</protein>
<feature type="region of interest" description="Disordered" evidence="1">
    <location>
        <begin position="1"/>
        <end position="101"/>
    </location>
</feature>
<dbReference type="EMBL" id="HBHX01063398">
    <property type="protein sequence ID" value="CAE0143919.1"/>
    <property type="molecule type" value="Transcribed_RNA"/>
</dbReference>
<dbReference type="AlphaFoldDB" id="A0A7S3BSD6"/>
<gene>
    <name evidence="2" type="ORF">HERI1096_LOCUS35068</name>
</gene>
<organism evidence="2">
    <name type="scientific">Haptolina ericina</name>
    <dbReference type="NCBI Taxonomy" id="156174"/>
    <lineage>
        <taxon>Eukaryota</taxon>
        <taxon>Haptista</taxon>
        <taxon>Haptophyta</taxon>
        <taxon>Prymnesiophyceae</taxon>
        <taxon>Prymnesiales</taxon>
        <taxon>Prymnesiaceae</taxon>
        <taxon>Haptolina</taxon>
    </lineage>
</organism>
<feature type="compositionally biased region" description="Low complexity" evidence="1">
    <location>
        <begin position="78"/>
        <end position="95"/>
    </location>
</feature>